<dbReference type="PANTHER" id="PTHR43019:SF64">
    <property type="entry name" value="OS07G0666400 PROTEIN"/>
    <property type="match status" value="1"/>
</dbReference>
<reference evidence="9 10" key="1">
    <citation type="submission" date="2020-04" db="EMBL/GenBank/DDBJ databases">
        <title>Molecular characterization of pseudomonads from Agaricus bisporus reveal novel blotch 2 pathogens in Western Europe.</title>
        <authorList>
            <person name="Taparia T."/>
            <person name="Krijger M."/>
            <person name="Haynes E."/>
            <person name="Elpinstone J.G."/>
            <person name="Noble R."/>
            <person name="Van Der Wolf J."/>
        </authorList>
    </citation>
    <scope>NUCLEOTIDE SEQUENCE [LARGE SCALE GENOMIC DNA]</scope>
    <source>
        <strain evidence="9 10">P7765</strain>
    </source>
</reference>
<keyword evidence="1" id="KW-0808">Transferase</keyword>
<dbReference type="InterPro" id="IPR043502">
    <property type="entry name" value="DNA/RNA_pol_sf"/>
</dbReference>
<dbReference type="CDD" id="cd03487">
    <property type="entry name" value="RT_Bac_retron_II"/>
    <property type="match status" value="1"/>
</dbReference>
<evidence type="ECO:0000256" key="2">
    <source>
        <dbReference type="ARBA" id="ARBA00022695"/>
    </source>
</evidence>
<dbReference type="GO" id="GO:0003723">
    <property type="term" value="F:RNA binding"/>
    <property type="evidence" value="ECO:0007669"/>
    <property type="project" value="InterPro"/>
</dbReference>
<proteinExistence type="inferred from homology"/>
<organism evidence="9 10">
    <name type="scientific">Pseudomonas putida</name>
    <name type="common">Arthrobacter siderocapsulatus</name>
    <dbReference type="NCBI Taxonomy" id="303"/>
    <lineage>
        <taxon>Bacteria</taxon>
        <taxon>Pseudomonadati</taxon>
        <taxon>Pseudomonadota</taxon>
        <taxon>Gammaproteobacteria</taxon>
        <taxon>Pseudomonadales</taxon>
        <taxon>Pseudomonadaceae</taxon>
        <taxon>Pseudomonas</taxon>
    </lineage>
</organism>
<evidence type="ECO:0000256" key="5">
    <source>
        <dbReference type="ARBA" id="ARBA00022918"/>
    </source>
</evidence>
<keyword evidence="6" id="KW-0051">Antiviral defense</keyword>
<feature type="domain" description="Reverse transcriptase" evidence="8">
    <location>
        <begin position="30"/>
        <end position="263"/>
    </location>
</feature>
<dbReference type="EMBL" id="JACARV010000068">
    <property type="protein sequence ID" value="NWC82686.1"/>
    <property type="molecule type" value="Genomic_DNA"/>
</dbReference>
<evidence type="ECO:0000256" key="3">
    <source>
        <dbReference type="ARBA" id="ARBA00022723"/>
    </source>
</evidence>
<dbReference type="GO" id="GO:0051607">
    <property type="term" value="P:defense response to virus"/>
    <property type="evidence" value="ECO:0007669"/>
    <property type="project" value="UniProtKB-KW"/>
</dbReference>
<keyword evidence="5" id="KW-0695">RNA-directed DNA polymerase</keyword>
<keyword evidence="3" id="KW-0479">Metal-binding</keyword>
<dbReference type="InterPro" id="IPR009003">
    <property type="entry name" value="Peptidase_S1_PA"/>
</dbReference>
<name>A0A7Y8D3R5_PSEPU</name>
<evidence type="ECO:0000256" key="6">
    <source>
        <dbReference type="ARBA" id="ARBA00023118"/>
    </source>
</evidence>
<evidence type="ECO:0000313" key="9">
    <source>
        <dbReference type="EMBL" id="NWC82686.1"/>
    </source>
</evidence>
<gene>
    <name evidence="9" type="ORF">HX798_20690</name>
</gene>
<dbReference type="InterPro" id="IPR000477">
    <property type="entry name" value="RT_dom"/>
</dbReference>
<dbReference type="SUPFAM" id="SSF56672">
    <property type="entry name" value="DNA/RNA polymerases"/>
    <property type="match status" value="1"/>
</dbReference>
<protein>
    <submittedName>
        <fullName evidence="9">Trypsin-like peptidase domain-containing protein</fullName>
    </submittedName>
</protein>
<dbReference type="RefSeq" id="WP_177010916.1">
    <property type="nucleotide sequence ID" value="NZ_JACARV010000068.1"/>
</dbReference>
<keyword evidence="2" id="KW-0548">Nucleotidyltransferase</keyword>
<evidence type="ECO:0000256" key="4">
    <source>
        <dbReference type="ARBA" id="ARBA00022842"/>
    </source>
</evidence>
<dbReference type="GO" id="GO:0003964">
    <property type="term" value="F:RNA-directed DNA polymerase activity"/>
    <property type="evidence" value="ECO:0007669"/>
    <property type="project" value="UniProtKB-KW"/>
</dbReference>
<accession>A0A7Y8D3R5</accession>
<evidence type="ECO:0000259" key="8">
    <source>
        <dbReference type="PROSITE" id="PS50878"/>
    </source>
</evidence>
<comment type="similarity">
    <text evidence="7">Belongs to the bacterial reverse transcriptase family.</text>
</comment>
<dbReference type="Proteomes" id="UP000542695">
    <property type="component" value="Unassembled WGS sequence"/>
</dbReference>
<dbReference type="AlphaFoldDB" id="A0A7Y8D3R5"/>
<keyword evidence="4" id="KW-0460">Magnesium</keyword>
<dbReference type="PRINTS" id="PR00866">
    <property type="entry name" value="RNADNAPOLMS"/>
</dbReference>
<dbReference type="SUPFAM" id="SSF50494">
    <property type="entry name" value="Trypsin-like serine proteases"/>
    <property type="match status" value="1"/>
</dbReference>
<dbReference type="Gene3D" id="2.40.10.120">
    <property type="match status" value="1"/>
</dbReference>
<dbReference type="PANTHER" id="PTHR43019">
    <property type="entry name" value="SERINE ENDOPROTEASE DEGS"/>
    <property type="match status" value="1"/>
</dbReference>
<dbReference type="PROSITE" id="PS50878">
    <property type="entry name" value="RT_POL"/>
    <property type="match status" value="1"/>
</dbReference>
<dbReference type="GO" id="GO:0046872">
    <property type="term" value="F:metal ion binding"/>
    <property type="evidence" value="ECO:0007669"/>
    <property type="project" value="UniProtKB-KW"/>
</dbReference>
<sequence>MDGGIFLLDTLGPATTPDELARMLGTSYSKIKHFYYSRDMGNNYRQFTIPKKNGEKRVILAPENWLKTLQLRLAKRLQLLYKPRKGVTGFVKNSGIADNANLHKRSRYLFNIDLKDFFPSIKFHRIRGLLIAKPYSLMPETASVIAHLCTFRGSLPQGAPTSPILSNMFCASLDRELYTLAVRHNATYSRYADDISFSFYCPLRSLPAEIVVASERQGELNHYKAKIGEKLREAILRFGFEENERKVRLLSRTEKQVVTGLVSNSKANIDRRYIRSTAAMIHSLEKDGETVANERRKAKYPNSTTPVAAHVQGRLLFMHQILGKNSPIYARLANRFNVLPLKFKVPPPSLSTSEREAIIAVNKFVRAKCWVVDVAIDVPGGCIISQGSGFMIEGGVLVTCAHVLEEKGVLVDECEIYHVDDDAQRYSATVLHRDSNADIALLKVENCSENEYFHLESDEEPNIGDQVVILGFPNVKNGAKVGVLQAQVSNKYPLHDPEIMHSEVNTLLYPGNSGGPVINARHRVVGIAAKGAAGSAEGQNSFIRVSELFKVLKDADRLK</sequence>
<comment type="caution">
    <text evidence="9">The sequence shown here is derived from an EMBL/GenBank/DDBJ whole genome shotgun (WGS) entry which is preliminary data.</text>
</comment>
<dbReference type="Pfam" id="PF13365">
    <property type="entry name" value="Trypsin_2"/>
    <property type="match status" value="1"/>
</dbReference>
<evidence type="ECO:0000256" key="7">
    <source>
        <dbReference type="ARBA" id="ARBA00034120"/>
    </source>
</evidence>
<dbReference type="Pfam" id="PF00078">
    <property type="entry name" value="RVT_1"/>
    <property type="match status" value="1"/>
</dbReference>
<evidence type="ECO:0000256" key="1">
    <source>
        <dbReference type="ARBA" id="ARBA00022679"/>
    </source>
</evidence>
<dbReference type="InterPro" id="IPR000123">
    <property type="entry name" value="Reverse_transcriptase_msDNA"/>
</dbReference>
<evidence type="ECO:0000313" key="10">
    <source>
        <dbReference type="Proteomes" id="UP000542695"/>
    </source>
</evidence>